<reference evidence="6 7" key="1">
    <citation type="submission" date="2018-07" db="EMBL/GenBank/DDBJ databases">
        <title>Genomic Encyclopedia of Type Strains, Phase III (KMG-III): the genomes of soil and plant-associated and newly described type strains.</title>
        <authorList>
            <person name="Whitman W."/>
        </authorList>
    </citation>
    <scope>NUCLEOTIDE SEQUENCE [LARGE SCALE GENOMIC DNA]</scope>
    <source>
        <strain evidence="6 7">CECT 8236</strain>
    </source>
</reference>
<dbReference type="GO" id="GO:0009341">
    <property type="term" value="C:beta-galactosidase complex"/>
    <property type="evidence" value="ECO:0007669"/>
    <property type="project" value="InterPro"/>
</dbReference>
<dbReference type="AlphaFoldDB" id="A0A3D9IS89"/>
<dbReference type="SUPFAM" id="SSF52317">
    <property type="entry name" value="Class I glutamine amidotransferase-like"/>
    <property type="match status" value="1"/>
</dbReference>
<evidence type="ECO:0000256" key="4">
    <source>
        <dbReference type="ARBA" id="ARBA00023295"/>
    </source>
</evidence>
<dbReference type="Pfam" id="PF02449">
    <property type="entry name" value="Glyco_hydro_42"/>
    <property type="match status" value="1"/>
</dbReference>
<sequence length="573" mass="66077">MKVSSRLIRHLKLTKRSYGGVSTGVINGKRVGAMKLGVAYYPEHNKREHWGRDLEQMKGAGIERVRIAEFAWSRMEPDNGAFEWAWLDEFMALSMEYGMEVILCTPTACPPIWLVEQHPDVLPVNDEGRRNVFGARQHRCYNSPSYLKYSLRIVEEMAARYGKHPNAVAWQIDNEFGGEQKRCYCDHCRAAFQSAMEAKYESIGELNERWGNVFWSMEYQTFAQIKTPMKYTADLSLKNNPSLEMEYWRFCSDAIVSYCSEQARHIRKHNDGAKRPITTNRFSLIWGDNVRWPDLMRDMDVAGIDLYSEKLHEIAFYADSNYSLKPGASWFIEYGPGVNNLRDGMLQLQGRGCDWMTIFKFKPFPFGQEQGLQELVTLTGEPTDSYRVLEQWSAGPNMVEESRDAMFAPSGVGMYYHFESSWAYTISLWGAQIHHRLHYPNYVIDTVYKSLYRENKAHRIVFSPDNLEGLHTLVVPLQIVHEPALEDALLRFAEKGGRLVVTTDLFQKNAENVYLNDISRFYVEVFGLSSFIAKPLSEEPVQIRRSYGKGQVLLVKKDATLAEWESVVNELNL</sequence>
<dbReference type="GO" id="GO:0005975">
    <property type="term" value="P:carbohydrate metabolic process"/>
    <property type="evidence" value="ECO:0007669"/>
    <property type="project" value="InterPro"/>
</dbReference>
<dbReference type="InterPro" id="IPR017853">
    <property type="entry name" value="GH"/>
</dbReference>
<proteinExistence type="predicted"/>
<evidence type="ECO:0000256" key="2">
    <source>
        <dbReference type="ARBA" id="ARBA00022801"/>
    </source>
</evidence>
<dbReference type="CDD" id="cd03143">
    <property type="entry name" value="A4_beta-galactosidase_middle_domain"/>
    <property type="match status" value="1"/>
</dbReference>
<comment type="caution">
    <text evidence="6">The sequence shown here is derived from an EMBL/GenBank/DDBJ whole genome shotgun (WGS) entry which is preliminary data.</text>
</comment>
<dbReference type="SUPFAM" id="SSF51445">
    <property type="entry name" value="(Trans)glycosidases"/>
    <property type="match status" value="1"/>
</dbReference>
<evidence type="ECO:0000256" key="3">
    <source>
        <dbReference type="ARBA" id="ARBA00022833"/>
    </source>
</evidence>
<evidence type="ECO:0000313" key="7">
    <source>
        <dbReference type="Proteomes" id="UP000256869"/>
    </source>
</evidence>
<dbReference type="InterPro" id="IPR013529">
    <property type="entry name" value="Glyco_hydro_42_N"/>
</dbReference>
<accession>A0A3D9IS89</accession>
<protein>
    <submittedName>
        <fullName evidence="6">Beta-galactosidase</fullName>
    </submittedName>
</protein>
<feature type="domain" description="Glycoside hydrolase family 42 N-terminal" evidence="5">
    <location>
        <begin position="40"/>
        <end position="390"/>
    </location>
</feature>
<keyword evidence="7" id="KW-1185">Reference proteome</keyword>
<dbReference type="PANTHER" id="PTHR36447">
    <property type="entry name" value="BETA-GALACTOSIDASE GANA"/>
    <property type="match status" value="1"/>
</dbReference>
<keyword evidence="1" id="KW-0479">Metal-binding</keyword>
<evidence type="ECO:0000256" key="1">
    <source>
        <dbReference type="ARBA" id="ARBA00022723"/>
    </source>
</evidence>
<dbReference type="RefSeq" id="WP_115991407.1">
    <property type="nucleotide sequence ID" value="NZ_QRDY01000002.1"/>
</dbReference>
<dbReference type="Gene3D" id="3.20.20.80">
    <property type="entry name" value="Glycosidases"/>
    <property type="match status" value="1"/>
</dbReference>
<dbReference type="OrthoDB" id="9800974at2"/>
<dbReference type="GO" id="GO:0004565">
    <property type="term" value="F:beta-galactosidase activity"/>
    <property type="evidence" value="ECO:0007669"/>
    <property type="project" value="InterPro"/>
</dbReference>
<name>A0A3D9IS89_9BACL</name>
<dbReference type="PANTHER" id="PTHR36447:SF2">
    <property type="entry name" value="BETA-GALACTOSIDASE YESZ"/>
    <property type="match status" value="1"/>
</dbReference>
<evidence type="ECO:0000259" key="5">
    <source>
        <dbReference type="Pfam" id="PF02449"/>
    </source>
</evidence>
<dbReference type="InterPro" id="IPR003476">
    <property type="entry name" value="Glyco_hydro_42"/>
</dbReference>
<keyword evidence="3" id="KW-0862">Zinc</keyword>
<keyword evidence="2" id="KW-0378">Hydrolase</keyword>
<dbReference type="InterPro" id="IPR029062">
    <property type="entry name" value="Class_I_gatase-like"/>
</dbReference>
<keyword evidence="4" id="KW-0326">Glycosidase</keyword>
<dbReference type="Gene3D" id="3.40.50.880">
    <property type="match status" value="1"/>
</dbReference>
<dbReference type="GO" id="GO:0046872">
    <property type="term" value="F:metal ion binding"/>
    <property type="evidence" value="ECO:0007669"/>
    <property type="project" value="UniProtKB-KW"/>
</dbReference>
<dbReference type="Proteomes" id="UP000256869">
    <property type="component" value="Unassembled WGS sequence"/>
</dbReference>
<dbReference type="EMBL" id="QRDY01000002">
    <property type="protein sequence ID" value="RED64622.1"/>
    <property type="molecule type" value="Genomic_DNA"/>
</dbReference>
<organism evidence="6 7">
    <name type="scientific">Cohnella lupini</name>
    <dbReference type="NCBI Taxonomy" id="1294267"/>
    <lineage>
        <taxon>Bacteria</taxon>
        <taxon>Bacillati</taxon>
        <taxon>Bacillota</taxon>
        <taxon>Bacilli</taxon>
        <taxon>Bacillales</taxon>
        <taxon>Paenibacillaceae</taxon>
        <taxon>Cohnella</taxon>
    </lineage>
</organism>
<evidence type="ECO:0000313" key="6">
    <source>
        <dbReference type="EMBL" id="RED64622.1"/>
    </source>
</evidence>
<gene>
    <name evidence="6" type="ORF">DFP95_10239</name>
</gene>